<evidence type="ECO:0000256" key="7">
    <source>
        <dbReference type="PROSITE-ProRule" id="PRU00221"/>
    </source>
</evidence>
<keyword evidence="3" id="KW-0677">Repeat</keyword>
<dbReference type="SMART" id="SM00320">
    <property type="entry name" value="WD40"/>
    <property type="match status" value="1"/>
</dbReference>
<comment type="function">
    <text evidence="6">Involved in mitochondrial fission. Acts as an adapter protein required to form mitochondrial fission complexes. Formation of these complexes is required to promote constriction and fission of the mitochondrial compartment at a late step in mitochondrial division.</text>
</comment>
<evidence type="ECO:0000313" key="9">
    <source>
        <dbReference type="Proteomes" id="UP000253845"/>
    </source>
</evidence>
<accession>A0A370CAQ1</accession>
<evidence type="ECO:0000256" key="4">
    <source>
        <dbReference type="ARBA" id="ARBA00038415"/>
    </source>
</evidence>
<sequence length="368" mass="41685">MQWIISSIPVSHLKPTTKRNTSQEPNRHPVATKIEKDCATEGDYEAYKADLAVKALCNVDSASCIELSPNSVRQYMLLKDTVRCLSSLEDPAISWALEMVHKHFVLCLVYWTKHAPIAKPGLGFDDQYKLLDSSKSREDTFLNALLYSLEGSGTAPARADHAKDYSYQNIYELASYGTQRQDINPEVVDQHLLADLQYACQYRAHHLQQSQGCNLEFEILAFLKQHFLHWLEILALMGRIFEAVEMNNTLQFRTWNFYTAGIAPLQLYYAGLAFAPEKSIIRQSFYNQISKRAQVLPVDKTWSPNLQTLEGHSDWVWSVAFSQDGHILASGSYDSTIKLWDTATGTELQTLTGLSDSVSSNVKYEPED</sequence>
<protein>
    <recommendedName>
        <fullName evidence="5">Mitochondrial division protein 1</fullName>
    </recommendedName>
</protein>
<evidence type="ECO:0000256" key="3">
    <source>
        <dbReference type="ARBA" id="ARBA00022737"/>
    </source>
</evidence>
<dbReference type="PROSITE" id="PS50082">
    <property type="entry name" value="WD_REPEATS_2"/>
    <property type="match status" value="1"/>
</dbReference>
<feature type="repeat" description="WD" evidence="7">
    <location>
        <begin position="309"/>
        <end position="350"/>
    </location>
</feature>
<dbReference type="Proteomes" id="UP000253845">
    <property type="component" value="Unassembled WGS sequence"/>
</dbReference>
<organism evidence="8 9">
    <name type="scientific">Aspergillus niger ATCC 13496</name>
    <dbReference type="NCBI Taxonomy" id="1353008"/>
    <lineage>
        <taxon>Eukaryota</taxon>
        <taxon>Fungi</taxon>
        <taxon>Dikarya</taxon>
        <taxon>Ascomycota</taxon>
        <taxon>Pezizomycotina</taxon>
        <taxon>Eurotiomycetes</taxon>
        <taxon>Eurotiomycetidae</taxon>
        <taxon>Eurotiales</taxon>
        <taxon>Aspergillaceae</taxon>
        <taxon>Aspergillus</taxon>
        <taxon>Aspergillus subgen. Circumdati</taxon>
    </lineage>
</organism>
<evidence type="ECO:0000256" key="6">
    <source>
        <dbReference type="ARBA" id="ARBA00043913"/>
    </source>
</evidence>
<dbReference type="InterPro" id="IPR019775">
    <property type="entry name" value="WD40_repeat_CS"/>
</dbReference>
<keyword evidence="2 7" id="KW-0853">WD repeat</keyword>
<dbReference type="Gene3D" id="2.130.10.10">
    <property type="entry name" value="YVTN repeat-like/Quinoprotein amine dehydrogenase"/>
    <property type="match status" value="1"/>
</dbReference>
<comment type="subcellular location">
    <subcellularLocation>
        <location evidence="1">Mitochondrion outer membrane</location>
        <topology evidence="1">Peripheral membrane protein</topology>
        <orientation evidence="1">Cytoplasmic side</orientation>
    </subcellularLocation>
</comment>
<name>A0A370CAQ1_ASPNG</name>
<dbReference type="PROSITE" id="PS00678">
    <property type="entry name" value="WD_REPEATS_1"/>
    <property type="match status" value="1"/>
</dbReference>
<proteinExistence type="inferred from homology"/>
<dbReference type="Pfam" id="PF00400">
    <property type="entry name" value="WD40"/>
    <property type="match status" value="1"/>
</dbReference>
<reference evidence="8 9" key="1">
    <citation type="submission" date="2018-07" db="EMBL/GenBank/DDBJ databases">
        <title>Section-level genome sequencing of Aspergillus section Nigri to investigate inter- and intra-species variation.</title>
        <authorList>
            <consortium name="DOE Joint Genome Institute"/>
            <person name="Vesth T.C."/>
            <person name="Nybo J.L."/>
            <person name="Theobald S."/>
            <person name="Frisvad J.C."/>
            <person name="Larsen T.O."/>
            <person name="Nielsen K.F."/>
            <person name="Hoof J.B."/>
            <person name="Brandl J."/>
            <person name="Salamov A."/>
            <person name="Riley R."/>
            <person name="Gladden J.M."/>
            <person name="Phatale P."/>
            <person name="Nielsen M.T."/>
            <person name="Lyhne E.K."/>
            <person name="Kogle M.E."/>
            <person name="Strasser K."/>
            <person name="McDonnell E."/>
            <person name="Barry K."/>
            <person name="Clum A."/>
            <person name="Chen C."/>
            <person name="Nolan M."/>
            <person name="Sandor L."/>
            <person name="Kuo A."/>
            <person name="Lipzen A."/>
            <person name="Hainaut M."/>
            <person name="Drula E."/>
            <person name="Tsang A."/>
            <person name="Magnuson J.K."/>
            <person name="Henrissat B."/>
            <person name="Wiebenga A."/>
            <person name="Simmons B.A."/>
            <person name="Makela M.R."/>
            <person name="De vries R.P."/>
            <person name="Grigoriev I.V."/>
            <person name="Mortensen U.H."/>
            <person name="Baker S.E."/>
            <person name="Andersen M.R."/>
        </authorList>
    </citation>
    <scope>NUCLEOTIDE SEQUENCE [LARGE SCALE GENOMIC DNA]</scope>
    <source>
        <strain evidence="8 9">ATCC 13496</strain>
    </source>
</reference>
<dbReference type="InterPro" id="IPR015943">
    <property type="entry name" value="WD40/YVTN_repeat-like_dom_sf"/>
</dbReference>
<dbReference type="PANTHER" id="PTHR22847:SF637">
    <property type="entry name" value="WD REPEAT DOMAIN 5B"/>
    <property type="match status" value="1"/>
</dbReference>
<evidence type="ECO:0000256" key="2">
    <source>
        <dbReference type="ARBA" id="ARBA00022574"/>
    </source>
</evidence>
<evidence type="ECO:0000256" key="5">
    <source>
        <dbReference type="ARBA" id="ARBA00039789"/>
    </source>
</evidence>
<dbReference type="GO" id="GO:0005741">
    <property type="term" value="C:mitochondrial outer membrane"/>
    <property type="evidence" value="ECO:0007669"/>
    <property type="project" value="UniProtKB-SubCell"/>
</dbReference>
<dbReference type="PANTHER" id="PTHR22847">
    <property type="entry name" value="WD40 REPEAT PROTEIN"/>
    <property type="match status" value="1"/>
</dbReference>
<evidence type="ECO:0000313" key="8">
    <source>
        <dbReference type="EMBL" id="RDH24844.1"/>
    </source>
</evidence>
<dbReference type="InterPro" id="IPR001680">
    <property type="entry name" value="WD40_rpt"/>
</dbReference>
<gene>
    <name evidence="8" type="ORF">M747DRAFT_355837</name>
</gene>
<dbReference type="InterPro" id="IPR036322">
    <property type="entry name" value="WD40_repeat_dom_sf"/>
</dbReference>
<dbReference type="VEuPathDB" id="FungiDB:M747DRAFT_355837"/>
<evidence type="ECO:0000256" key="1">
    <source>
        <dbReference type="ARBA" id="ARBA00004570"/>
    </source>
</evidence>
<dbReference type="AlphaFoldDB" id="A0A370CAQ1"/>
<dbReference type="PROSITE" id="PS50294">
    <property type="entry name" value="WD_REPEATS_REGION"/>
    <property type="match status" value="1"/>
</dbReference>
<dbReference type="GO" id="GO:0005634">
    <property type="term" value="C:nucleus"/>
    <property type="evidence" value="ECO:0007669"/>
    <property type="project" value="TreeGrafter"/>
</dbReference>
<dbReference type="SUPFAM" id="SSF50978">
    <property type="entry name" value="WD40 repeat-like"/>
    <property type="match status" value="1"/>
</dbReference>
<comment type="similarity">
    <text evidence="4">Belongs to the WD repeat MDV1/CAF4 family.</text>
</comment>
<dbReference type="GO" id="GO:1990234">
    <property type="term" value="C:transferase complex"/>
    <property type="evidence" value="ECO:0007669"/>
    <property type="project" value="UniProtKB-ARBA"/>
</dbReference>
<dbReference type="EMBL" id="KZ851901">
    <property type="protein sequence ID" value="RDH24844.1"/>
    <property type="molecule type" value="Genomic_DNA"/>
</dbReference>